<keyword evidence="5" id="KW-0966">Cell projection</keyword>
<keyword evidence="6" id="KW-0175">Coiled coil</keyword>
<evidence type="ECO:0000313" key="8">
    <source>
        <dbReference type="EMBL" id="KAF0774520.1"/>
    </source>
</evidence>
<dbReference type="EMBL" id="VJMI01003604">
    <property type="protein sequence ID" value="KAF0774520.1"/>
    <property type="molecule type" value="Genomic_DNA"/>
</dbReference>
<dbReference type="VEuPathDB" id="FungiDB:H257_13922"/>
<reference evidence="8 9" key="1">
    <citation type="submission" date="2019-06" db="EMBL/GenBank/DDBJ databases">
        <title>Genomics analysis of Aphanomyces spp. identifies a new class of oomycete effector associated with host adaptation.</title>
        <authorList>
            <person name="Gaulin E."/>
        </authorList>
    </citation>
    <scope>NUCLEOTIDE SEQUENCE [LARGE SCALE GENOMIC DNA]</scope>
    <source>
        <strain evidence="8 9">E</strain>
    </source>
</reference>
<dbReference type="InterPro" id="IPR042618">
    <property type="entry name" value="IQCG"/>
</dbReference>
<evidence type="ECO:0008006" key="10">
    <source>
        <dbReference type="Google" id="ProtNLM"/>
    </source>
</evidence>
<feature type="region of interest" description="Disordered" evidence="7">
    <location>
        <begin position="396"/>
        <end position="417"/>
    </location>
</feature>
<accession>A0A6A5AW72</accession>
<organism evidence="8 9">
    <name type="scientific">Aphanomyces astaci</name>
    <name type="common">Crayfish plague agent</name>
    <dbReference type="NCBI Taxonomy" id="112090"/>
    <lineage>
        <taxon>Eukaryota</taxon>
        <taxon>Sar</taxon>
        <taxon>Stramenopiles</taxon>
        <taxon>Oomycota</taxon>
        <taxon>Saprolegniomycetes</taxon>
        <taxon>Saprolegniales</taxon>
        <taxon>Verrucalvaceae</taxon>
        <taxon>Aphanomyces</taxon>
    </lineage>
</organism>
<dbReference type="GO" id="GO:0005856">
    <property type="term" value="C:cytoskeleton"/>
    <property type="evidence" value="ECO:0007669"/>
    <property type="project" value="UniProtKB-SubCell"/>
</dbReference>
<keyword evidence="4" id="KW-0206">Cytoskeleton</keyword>
<evidence type="ECO:0000256" key="7">
    <source>
        <dbReference type="SAM" id="MobiDB-lite"/>
    </source>
</evidence>
<dbReference type="Proteomes" id="UP000469452">
    <property type="component" value="Unassembled WGS sequence"/>
</dbReference>
<dbReference type="GO" id="GO:0031514">
    <property type="term" value="C:motile cilium"/>
    <property type="evidence" value="ECO:0007669"/>
    <property type="project" value="TreeGrafter"/>
</dbReference>
<comment type="subcellular location">
    <subcellularLocation>
        <location evidence="2">Cell projection</location>
    </subcellularLocation>
    <subcellularLocation>
        <location evidence="1">Cytoplasm</location>
        <location evidence="1">Cytoskeleton</location>
    </subcellularLocation>
</comment>
<feature type="coiled-coil region" evidence="6">
    <location>
        <begin position="198"/>
        <end position="250"/>
    </location>
</feature>
<protein>
    <recommendedName>
        <fullName evidence="10">Dynein regulatory complex protein 9</fullName>
    </recommendedName>
</protein>
<dbReference type="PANTHER" id="PTHR14871:SF1">
    <property type="entry name" value="DYNEIN REGULATORY COMPLEX PROTEIN 9"/>
    <property type="match status" value="1"/>
</dbReference>
<evidence type="ECO:0000313" key="9">
    <source>
        <dbReference type="Proteomes" id="UP000469452"/>
    </source>
</evidence>
<evidence type="ECO:0000256" key="1">
    <source>
        <dbReference type="ARBA" id="ARBA00004245"/>
    </source>
</evidence>
<evidence type="ECO:0000256" key="2">
    <source>
        <dbReference type="ARBA" id="ARBA00004316"/>
    </source>
</evidence>
<keyword evidence="3" id="KW-0963">Cytoplasm</keyword>
<evidence type="ECO:0000256" key="4">
    <source>
        <dbReference type="ARBA" id="ARBA00023212"/>
    </source>
</evidence>
<dbReference type="GO" id="GO:0044782">
    <property type="term" value="P:cilium organization"/>
    <property type="evidence" value="ECO:0007669"/>
    <property type="project" value="TreeGrafter"/>
</dbReference>
<evidence type="ECO:0000256" key="5">
    <source>
        <dbReference type="ARBA" id="ARBA00023273"/>
    </source>
</evidence>
<sequence length="417" mass="47866">MKSAPAPTSGHRLSPIEATRASAIIEETIEKLSFLGSITPDILQHREELSQVVGDEISRIIQDQRRLEAKYESLISQRSVLKVSPAVPPHILFNNPCSRCFLDCLYLVRPNQGLANKSKFKENQREIQEVSRALRESTRSLCRNLKDNPNFGGNLLKIQYERQALVDLLDETKRELKMCTYDSLVTYVTEGKNAADKAADLIETEKEAVEEVRRLTTELAREKMEHTRDVAEQKAAIALLKEQLLQVKSKTQIDIRYARNEAKAKTASTSRLYQQLIAEQRDKISVLATQCDTETRVHDETVTFLRGKHERLTHEFTHWTDKYESDVAAKQKELARLTDERAANLIKLEGLQKRWETEKRRLKELDLLKRDEEKKQLIAIRKIQIAYRTHKALLDEKKNAADTGKKKKGGKKGGKKK</sequence>
<feature type="compositionally biased region" description="Basic residues" evidence="7">
    <location>
        <begin position="405"/>
        <end position="417"/>
    </location>
</feature>
<dbReference type="AlphaFoldDB" id="A0A6A5AW72"/>
<dbReference type="PANTHER" id="PTHR14871">
    <property type="entry name" value="DYNEIN REGULATORY COMPLEX PROTEIN 9"/>
    <property type="match status" value="1"/>
</dbReference>
<name>A0A6A5AW72_APHAT</name>
<dbReference type="GO" id="GO:0005737">
    <property type="term" value="C:cytoplasm"/>
    <property type="evidence" value="ECO:0007669"/>
    <property type="project" value="TreeGrafter"/>
</dbReference>
<comment type="caution">
    <text evidence="8">The sequence shown here is derived from an EMBL/GenBank/DDBJ whole genome shotgun (WGS) entry which is preliminary data.</text>
</comment>
<evidence type="ECO:0000256" key="3">
    <source>
        <dbReference type="ARBA" id="ARBA00022490"/>
    </source>
</evidence>
<proteinExistence type="predicted"/>
<gene>
    <name evidence="8" type="ORF">AaE_001780</name>
</gene>
<evidence type="ECO:0000256" key="6">
    <source>
        <dbReference type="SAM" id="Coils"/>
    </source>
</evidence>